<dbReference type="AlphaFoldDB" id="A0A3D1JD27"/>
<dbReference type="InterPro" id="IPR050809">
    <property type="entry name" value="UgpAE/MalFG_permease"/>
</dbReference>
<organism evidence="9 10">
    <name type="scientific">Anaerolinea thermolimosa</name>
    <dbReference type="NCBI Taxonomy" id="229919"/>
    <lineage>
        <taxon>Bacteria</taxon>
        <taxon>Bacillati</taxon>
        <taxon>Chloroflexota</taxon>
        <taxon>Anaerolineae</taxon>
        <taxon>Anaerolineales</taxon>
        <taxon>Anaerolineaceae</taxon>
        <taxon>Anaerolinea</taxon>
    </lineage>
</organism>
<evidence type="ECO:0000256" key="3">
    <source>
        <dbReference type="ARBA" id="ARBA00022475"/>
    </source>
</evidence>
<dbReference type="InterPro" id="IPR000515">
    <property type="entry name" value="MetI-like"/>
</dbReference>
<feature type="transmembrane region" description="Helical" evidence="7">
    <location>
        <begin position="127"/>
        <end position="149"/>
    </location>
</feature>
<feature type="transmembrane region" description="Helical" evidence="7">
    <location>
        <begin position="318"/>
        <end position="343"/>
    </location>
</feature>
<gene>
    <name evidence="9" type="ORF">DEQ80_01390</name>
</gene>
<keyword evidence="5 7" id="KW-1133">Transmembrane helix</keyword>
<evidence type="ECO:0000256" key="6">
    <source>
        <dbReference type="ARBA" id="ARBA00023136"/>
    </source>
</evidence>
<dbReference type="GO" id="GO:0005886">
    <property type="term" value="C:plasma membrane"/>
    <property type="evidence" value="ECO:0007669"/>
    <property type="project" value="UniProtKB-SubCell"/>
</dbReference>
<keyword evidence="4 7" id="KW-0812">Transmembrane</keyword>
<dbReference type="STRING" id="229919.GCA_001050195_03071"/>
<keyword evidence="6 7" id="KW-0472">Membrane</keyword>
<name>A0A3D1JD27_9CHLR</name>
<dbReference type="PROSITE" id="PS50928">
    <property type="entry name" value="ABC_TM1"/>
    <property type="match status" value="1"/>
</dbReference>
<evidence type="ECO:0000259" key="8">
    <source>
        <dbReference type="PROSITE" id="PS50928"/>
    </source>
</evidence>
<protein>
    <submittedName>
        <fullName evidence="9">Sugar ABC transporter permease</fullName>
    </submittedName>
</protein>
<comment type="similarity">
    <text evidence="7">Belongs to the binding-protein-dependent transport system permease family.</text>
</comment>
<feature type="transmembrane region" description="Helical" evidence="7">
    <location>
        <begin position="261"/>
        <end position="281"/>
    </location>
</feature>
<evidence type="ECO:0000256" key="4">
    <source>
        <dbReference type="ARBA" id="ARBA00022692"/>
    </source>
</evidence>
<feature type="transmembrane region" description="Helical" evidence="7">
    <location>
        <begin position="169"/>
        <end position="189"/>
    </location>
</feature>
<evidence type="ECO:0000256" key="2">
    <source>
        <dbReference type="ARBA" id="ARBA00022448"/>
    </source>
</evidence>
<evidence type="ECO:0000313" key="10">
    <source>
        <dbReference type="Proteomes" id="UP000264141"/>
    </source>
</evidence>
<evidence type="ECO:0000256" key="7">
    <source>
        <dbReference type="RuleBase" id="RU363032"/>
    </source>
</evidence>
<dbReference type="InterPro" id="IPR035906">
    <property type="entry name" value="MetI-like_sf"/>
</dbReference>
<dbReference type="GO" id="GO:0055085">
    <property type="term" value="P:transmembrane transport"/>
    <property type="evidence" value="ECO:0007669"/>
    <property type="project" value="InterPro"/>
</dbReference>
<evidence type="ECO:0000256" key="5">
    <source>
        <dbReference type="ARBA" id="ARBA00022989"/>
    </source>
</evidence>
<comment type="caution">
    <text evidence="9">The sequence shown here is derived from an EMBL/GenBank/DDBJ whole genome shotgun (WGS) entry which is preliminary data.</text>
</comment>
<accession>A0A3D1JD27</accession>
<dbReference type="CDD" id="cd06261">
    <property type="entry name" value="TM_PBP2"/>
    <property type="match status" value="1"/>
</dbReference>
<dbReference type="Pfam" id="PF00528">
    <property type="entry name" value="BPD_transp_1"/>
    <property type="match status" value="1"/>
</dbReference>
<feature type="transmembrane region" description="Helical" evidence="7">
    <location>
        <begin position="51"/>
        <end position="74"/>
    </location>
</feature>
<dbReference type="PANTHER" id="PTHR43227">
    <property type="entry name" value="BLL4140 PROTEIN"/>
    <property type="match status" value="1"/>
</dbReference>
<dbReference type="OrthoDB" id="2637002at2"/>
<evidence type="ECO:0000256" key="1">
    <source>
        <dbReference type="ARBA" id="ARBA00004651"/>
    </source>
</evidence>
<evidence type="ECO:0000313" key="9">
    <source>
        <dbReference type="EMBL" id="HCE16490.1"/>
    </source>
</evidence>
<proteinExistence type="inferred from homology"/>
<comment type="subcellular location">
    <subcellularLocation>
        <location evidence="1 7">Cell membrane</location>
        <topology evidence="1 7">Multi-pass membrane protein</topology>
    </subcellularLocation>
</comment>
<dbReference type="SUPFAM" id="SSF161098">
    <property type="entry name" value="MetI-like"/>
    <property type="match status" value="1"/>
</dbReference>
<dbReference type="PANTHER" id="PTHR43227:SF11">
    <property type="entry name" value="BLL4140 PROTEIN"/>
    <property type="match status" value="1"/>
</dbReference>
<dbReference type="Gene3D" id="1.10.3720.10">
    <property type="entry name" value="MetI-like"/>
    <property type="match status" value="1"/>
</dbReference>
<dbReference type="Proteomes" id="UP000264141">
    <property type="component" value="Unassembled WGS sequence"/>
</dbReference>
<dbReference type="EMBL" id="DPBP01000005">
    <property type="protein sequence ID" value="HCE16490.1"/>
    <property type="molecule type" value="Genomic_DNA"/>
</dbReference>
<sequence length="353" mass="39676">MFPETETAVLIVQLGGSSMSVETSSVAEPVSKKRKGWGQDKIYTNLSYLTMVLPGAIWLLLFAYLPMPGIILAFKTYRLQKPPADFWIQNKFIYSLIKSPWVGLKNFEYLVLPSNMESTITYIRNTVLYNLLFMVVGLVLSVALAVIIYELTNRFWAKLYHSILFLPYFISWIVVAYVVYALGSANGILNNLFQAIGWQPLEVYKLKSAWPVIFLLANIWKYTGNGSIIYLATITSIDPELFEAAAIDGATKWKQFVHITLPHLIPVIVLLQILAVGRIFGSDFDMFYTLPNGAATVKDVTYTLDVFVYSMLRSGAPVGYPAAAAFLQSIVGFVLILITNYVVRKTRPELALF</sequence>
<keyword evidence="3" id="KW-1003">Cell membrane</keyword>
<keyword evidence="2 7" id="KW-0813">Transport</keyword>
<reference evidence="9 10" key="1">
    <citation type="journal article" date="2018" name="Nat. Biotechnol.">
        <title>A standardized bacterial taxonomy based on genome phylogeny substantially revises the tree of life.</title>
        <authorList>
            <person name="Parks D.H."/>
            <person name="Chuvochina M."/>
            <person name="Waite D.W."/>
            <person name="Rinke C."/>
            <person name="Skarshewski A."/>
            <person name="Chaumeil P.A."/>
            <person name="Hugenholtz P."/>
        </authorList>
    </citation>
    <scope>NUCLEOTIDE SEQUENCE [LARGE SCALE GENOMIC DNA]</scope>
    <source>
        <strain evidence="9">UBA8781</strain>
    </source>
</reference>
<feature type="domain" description="ABC transmembrane type-1" evidence="8">
    <location>
        <begin position="123"/>
        <end position="339"/>
    </location>
</feature>